<feature type="transmembrane region" description="Helical" evidence="1">
    <location>
        <begin position="71"/>
        <end position="90"/>
    </location>
</feature>
<keyword evidence="1" id="KW-1133">Transmembrane helix</keyword>
<keyword evidence="1" id="KW-0812">Transmembrane</keyword>
<evidence type="ECO:0000313" key="2">
    <source>
        <dbReference type="EMBL" id="SHM67789.1"/>
    </source>
</evidence>
<keyword evidence="3" id="KW-1185">Reference proteome</keyword>
<dbReference type="Proteomes" id="UP000184038">
    <property type="component" value="Unassembled WGS sequence"/>
</dbReference>
<gene>
    <name evidence="2" type="ORF">SAMN02746066_02892</name>
</gene>
<keyword evidence="1" id="KW-0472">Membrane</keyword>
<proteinExistence type="predicted"/>
<accession>A0A1M7KQR0</accession>
<reference evidence="2 3" key="1">
    <citation type="submission" date="2016-11" db="EMBL/GenBank/DDBJ databases">
        <authorList>
            <person name="Jaros S."/>
            <person name="Januszkiewicz K."/>
            <person name="Wedrychowicz H."/>
        </authorList>
    </citation>
    <scope>NUCLEOTIDE SEQUENCE [LARGE SCALE GENOMIC DNA]</scope>
    <source>
        <strain evidence="2 3">DSM 15930</strain>
    </source>
</reference>
<dbReference type="RefSeq" id="WP_073288914.1">
    <property type="nucleotide sequence ID" value="NZ_FRCP01000014.1"/>
</dbReference>
<name>A0A1M7KQR0_9FIRM</name>
<organism evidence="2 3">
    <name type="scientific">Anaerosporobacter mobilis DSM 15930</name>
    <dbReference type="NCBI Taxonomy" id="1120996"/>
    <lineage>
        <taxon>Bacteria</taxon>
        <taxon>Bacillati</taxon>
        <taxon>Bacillota</taxon>
        <taxon>Clostridia</taxon>
        <taxon>Lachnospirales</taxon>
        <taxon>Lachnospiraceae</taxon>
        <taxon>Anaerosporobacter</taxon>
    </lineage>
</organism>
<dbReference type="EMBL" id="FRCP01000014">
    <property type="protein sequence ID" value="SHM67789.1"/>
    <property type="molecule type" value="Genomic_DNA"/>
</dbReference>
<protein>
    <submittedName>
        <fullName evidence="2">Uncharacterized protein</fullName>
    </submittedName>
</protein>
<dbReference type="AlphaFoldDB" id="A0A1M7KQR0"/>
<sequence>MANRCLKCGKILEKDGFCLNCIEFAEKNETMKETTESNRTVIKDQPYADGDLKAYEQIPNQQLQLKRKSKFNFTQMILVVIIVAGIFVVTKLTGRLDKKNPNDDTGAYQEEVLGQAQIERKDETSFDDVLGEEETDEDTEASYVYEADYEEIMQAGEPTNAYTLFAATKDDVVPLIDEYFIEQGLNMKYDTDMDNTYEMVEDEKVTYYETFSMWSKEEDDSELYLISSDTVTGKLLYVGVYREDKEEAIKLITKSLETIDPSLTKEQLQETYDNIVSSTDYVDEICGDYEVQGGYLEGQNLYYYYISSLIGN</sequence>
<evidence type="ECO:0000256" key="1">
    <source>
        <dbReference type="SAM" id="Phobius"/>
    </source>
</evidence>
<evidence type="ECO:0000313" key="3">
    <source>
        <dbReference type="Proteomes" id="UP000184038"/>
    </source>
</evidence>